<dbReference type="InterPro" id="IPR027051">
    <property type="entry name" value="XdhC_Rossmann_dom"/>
</dbReference>
<evidence type="ECO:0000259" key="1">
    <source>
        <dbReference type="Pfam" id="PF02625"/>
    </source>
</evidence>
<dbReference type="PANTHER" id="PTHR30388">
    <property type="entry name" value="ALDEHYDE OXIDOREDUCTASE MOLYBDENUM COFACTOR ASSEMBLY PROTEIN"/>
    <property type="match status" value="1"/>
</dbReference>
<proteinExistence type="predicted"/>
<dbReference type="AlphaFoldDB" id="A0A5S4ZRF8"/>
<organism evidence="3 4">
    <name type="scientific">Desulfallas thermosapovorans DSM 6562</name>
    <dbReference type="NCBI Taxonomy" id="1121431"/>
    <lineage>
        <taxon>Bacteria</taxon>
        <taxon>Bacillati</taxon>
        <taxon>Bacillota</taxon>
        <taxon>Clostridia</taxon>
        <taxon>Eubacteriales</taxon>
        <taxon>Desulfallaceae</taxon>
        <taxon>Desulfallas</taxon>
    </lineage>
</organism>
<dbReference type="Pfam" id="PF13478">
    <property type="entry name" value="XdhC_C"/>
    <property type="match status" value="1"/>
</dbReference>
<accession>A0A5S4ZRF8</accession>
<name>A0A5S4ZRF8_9FIRM</name>
<sequence length="349" mass="37839">MVKIFKDVLQLLEQGESVVLATILASYGSTPRTAGSKMIIHRDGSITGTIGGGLVEAMVIKQAARVLEERKALIREFNLDSKSAGQMDMICGGHLKVLLDYLDAGNGKLVDTYRKLGEAMAARQKAVLITPVPGGEAGEPAGRQCLVVAGSAPVGTYLPQPGETEQLLSLADSRYPQVVAVGDRSFLVEQTGDYGTVYIFGAGHVSLQVARLAKTVDFRTVVLDDREEFANRERFPEADRVEVLPTYDVDMAELGVDEDSYVVIVTRGHAHDKTVLARALHSPACYIGMIGSKSKRDNIYRRLESEGYDKARLAQVYSPIGLAIKAETPEEIAVSIVAELIKCRAERMA</sequence>
<dbReference type="NCBIfam" id="NF045664">
    <property type="entry name" value="XdhC_rel_AOR"/>
    <property type="match status" value="1"/>
</dbReference>
<gene>
    <name evidence="3" type="ORF">LX24_02261</name>
</gene>
<evidence type="ECO:0000313" key="3">
    <source>
        <dbReference type="EMBL" id="TYO94604.1"/>
    </source>
</evidence>
<dbReference type="Gene3D" id="3.40.50.720">
    <property type="entry name" value="NAD(P)-binding Rossmann-like Domain"/>
    <property type="match status" value="1"/>
</dbReference>
<reference evidence="3 4" key="1">
    <citation type="submission" date="2019-07" db="EMBL/GenBank/DDBJ databases">
        <title>Genomic Encyclopedia of Type Strains, Phase I: the one thousand microbial genomes (KMG-I) project.</title>
        <authorList>
            <person name="Kyrpides N."/>
        </authorList>
    </citation>
    <scope>NUCLEOTIDE SEQUENCE [LARGE SCALE GENOMIC DNA]</scope>
    <source>
        <strain evidence="3 4">DSM 6562</strain>
    </source>
</reference>
<dbReference type="InterPro" id="IPR036291">
    <property type="entry name" value="NAD(P)-bd_dom_sf"/>
</dbReference>
<protein>
    <submittedName>
        <fullName evidence="3">Xanthine dehydrogenase accessory factor</fullName>
    </submittedName>
</protein>
<dbReference type="PANTHER" id="PTHR30388:SF6">
    <property type="entry name" value="XANTHINE DEHYDROGENASE SUBUNIT A-RELATED"/>
    <property type="match status" value="1"/>
</dbReference>
<dbReference type="RefSeq" id="WP_166512243.1">
    <property type="nucleotide sequence ID" value="NZ_VNHM01000013.1"/>
</dbReference>
<evidence type="ECO:0000313" key="4">
    <source>
        <dbReference type="Proteomes" id="UP000323166"/>
    </source>
</evidence>
<dbReference type="InterPro" id="IPR003777">
    <property type="entry name" value="XdhC_CoxI"/>
</dbReference>
<evidence type="ECO:0000259" key="2">
    <source>
        <dbReference type="Pfam" id="PF13478"/>
    </source>
</evidence>
<dbReference type="EMBL" id="VNHM01000013">
    <property type="protein sequence ID" value="TYO94604.1"/>
    <property type="molecule type" value="Genomic_DNA"/>
</dbReference>
<dbReference type="InterPro" id="IPR052698">
    <property type="entry name" value="MoCofactor_Util/Proc"/>
</dbReference>
<comment type="caution">
    <text evidence="3">The sequence shown here is derived from an EMBL/GenBank/DDBJ whole genome shotgun (WGS) entry which is preliminary data.</text>
</comment>
<feature type="domain" description="XdhC- CoxI" evidence="1">
    <location>
        <begin position="11"/>
        <end position="76"/>
    </location>
</feature>
<dbReference type="Proteomes" id="UP000323166">
    <property type="component" value="Unassembled WGS sequence"/>
</dbReference>
<feature type="domain" description="XdhC Rossmann" evidence="2">
    <location>
        <begin position="197"/>
        <end position="340"/>
    </location>
</feature>
<keyword evidence="4" id="KW-1185">Reference proteome</keyword>
<dbReference type="Pfam" id="PF02625">
    <property type="entry name" value="XdhC_CoxI"/>
    <property type="match status" value="1"/>
</dbReference>
<dbReference type="SUPFAM" id="SSF51735">
    <property type="entry name" value="NAD(P)-binding Rossmann-fold domains"/>
    <property type="match status" value="1"/>
</dbReference>